<evidence type="ECO:0000256" key="1">
    <source>
        <dbReference type="ARBA" id="ARBA00022722"/>
    </source>
</evidence>
<comment type="caution">
    <text evidence="5">The sequence shown here is derived from an EMBL/GenBank/DDBJ whole genome shotgun (WGS) entry which is preliminary data.</text>
</comment>
<dbReference type="Gene3D" id="3.30.420.10">
    <property type="entry name" value="Ribonuclease H-like superfamily/Ribonuclease H"/>
    <property type="match status" value="1"/>
</dbReference>
<evidence type="ECO:0000313" key="6">
    <source>
        <dbReference type="Proteomes" id="UP001596528"/>
    </source>
</evidence>
<evidence type="ECO:0000259" key="4">
    <source>
        <dbReference type="SMART" id="SM00479"/>
    </source>
</evidence>
<dbReference type="InterPro" id="IPR036397">
    <property type="entry name" value="RNaseH_sf"/>
</dbReference>
<dbReference type="InterPro" id="IPR047201">
    <property type="entry name" value="ERI-1_3'hExo-like"/>
</dbReference>
<dbReference type="InterPro" id="IPR013520">
    <property type="entry name" value="Ribonucl_H"/>
</dbReference>
<dbReference type="EMBL" id="JBHTGQ010000001">
    <property type="protein sequence ID" value="MFC7748397.1"/>
    <property type="molecule type" value="Genomic_DNA"/>
</dbReference>
<keyword evidence="1" id="KW-0540">Nuclease</keyword>
<keyword evidence="2" id="KW-0378">Hydrolase</keyword>
<name>A0ABW2V176_9BACL</name>
<dbReference type="InterPro" id="IPR012337">
    <property type="entry name" value="RNaseH-like_sf"/>
</dbReference>
<dbReference type="PANTHER" id="PTHR23044">
    <property type="entry name" value="3'-5' EXONUCLEASE ERI1-RELATED"/>
    <property type="match status" value="1"/>
</dbReference>
<dbReference type="CDD" id="cd06133">
    <property type="entry name" value="ERI-1_3'hExo_like"/>
    <property type="match status" value="1"/>
</dbReference>
<dbReference type="SUPFAM" id="SSF53098">
    <property type="entry name" value="Ribonuclease H-like"/>
    <property type="match status" value="1"/>
</dbReference>
<protein>
    <submittedName>
        <fullName evidence="5">Exonuclease domain-containing protein</fullName>
    </submittedName>
</protein>
<keyword evidence="6" id="KW-1185">Reference proteome</keyword>
<dbReference type="InterPro" id="IPR051274">
    <property type="entry name" value="3-5_Exoribonuclease"/>
</dbReference>
<proteinExistence type="predicted"/>
<dbReference type="SMART" id="SM00479">
    <property type="entry name" value="EXOIII"/>
    <property type="match status" value="1"/>
</dbReference>
<accession>A0ABW2V176</accession>
<organism evidence="5 6">
    <name type="scientific">Paenibacillus thermoaerophilus</name>
    <dbReference type="NCBI Taxonomy" id="1215385"/>
    <lineage>
        <taxon>Bacteria</taxon>
        <taxon>Bacillati</taxon>
        <taxon>Bacillota</taxon>
        <taxon>Bacilli</taxon>
        <taxon>Bacillales</taxon>
        <taxon>Paenibacillaceae</taxon>
        <taxon>Paenibacillus</taxon>
    </lineage>
</organism>
<dbReference type="GO" id="GO:0004527">
    <property type="term" value="F:exonuclease activity"/>
    <property type="evidence" value="ECO:0007669"/>
    <property type="project" value="UniProtKB-KW"/>
</dbReference>
<dbReference type="RefSeq" id="WP_170209499.1">
    <property type="nucleotide sequence ID" value="NZ_JBHTGQ010000001.1"/>
</dbReference>
<sequence length="232" mass="25766">MSVIVVYDLEFAMSQHRRQPSDIMEIGAVKVVKGENGWTLGDTFQTLVRPVQKMTVSSDVRQLTGITLDELAKAPSLRDSLEAFRRWLSADPAAEYLAAWGPDDKWMLLTQCRKENIPYDWIRNHNDLQKPISRMMGLPGNKKAGLARALEWAGLTAEGRAHRALDDAINTARLALSRIGELEFERNEPDEDLVYATKVVYSSADDSSEEDDPAASSPFAGLAALFGTQNRG</sequence>
<dbReference type="Proteomes" id="UP001596528">
    <property type="component" value="Unassembled WGS sequence"/>
</dbReference>
<keyword evidence="3 5" id="KW-0269">Exonuclease</keyword>
<dbReference type="Pfam" id="PF00929">
    <property type="entry name" value="RNase_T"/>
    <property type="match status" value="1"/>
</dbReference>
<reference evidence="6" key="1">
    <citation type="journal article" date="2019" name="Int. J. Syst. Evol. Microbiol.">
        <title>The Global Catalogue of Microorganisms (GCM) 10K type strain sequencing project: providing services to taxonomists for standard genome sequencing and annotation.</title>
        <authorList>
            <consortium name="The Broad Institute Genomics Platform"/>
            <consortium name="The Broad Institute Genome Sequencing Center for Infectious Disease"/>
            <person name="Wu L."/>
            <person name="Ma J."/>
        </authorList>
    </citation>
    <scope>NUCLEOTIDE SEQUENCE [LARGE SCALE GENOMIC DNA]</scope>
    <source>
        <strain evidence="6">JCM 18657</strain>
    </source>
</reference>
<gene>
    <name evidence="5" type="ORF">ACFQWB_00365</name>
</gene>
<feature type="domain" description="Exonuclease" evidence="4">
    <location>
        <begin position="3"/>
        <end position="184"/>
    </location>
</feature>
<evidence type="ECO:0000256" key="2">
    <source>
        <dbReference type="ARBA" id="ARBA00022801"/>
    </source>
</evidence>
<dbReference type="PANTHER" id="PTHR23044:SF61">
    <property type="entry name" value="3'-5' EXORIBONUCLEASE 1-RELATED"/>
    <property type="match status" value="1"/>
</dbReference>
<evidence type="ECO:0000313" key="5">
    <source>
        <dbReference type="EMBL" id="MFC7748397.1"/>
    </source>
</evidence>
<evidence type="ECO:0000256" key="3">
    <source>
        <dbReference type="ARBA" id="ARBA00022839"/>
    </source>
</evidence>